<dbReference type="EMBL" id="JBHMCR010000024">
    <property type="protein sequence ID" value="MFB9524830.1"/>
    <property type="molecule type" value="Genomic_DNA"/>
</dbReference>
<feature type="transmembrane region" description="Helical" evidence="1">
    <location>
        <begin position="60"/>
        <end position="77"/>
    </location>
</feature>
<evidence type="ECO:0000256" key="1">
    <source>
        <dbReference type="SAM" id="Phobius"/>
    </source>
</evidence>
<proteinExistence type="predicted"/>
<dbReference type="Proteomes" id="UP001589718">
    <property type="component" value="Unassembled WGS sequence"/>
</dbReference>
<organism evidence="2 3">
    <name type="scientific">Streptomyces cremeus</name>
    <dbReference type="NCBI Taxonomy" id="66881"/>
    <lineage>
        <taxon>Bacteria</taxon>
        <taxon>Bacillati</taxon>
        <taxon>Actinomycetota</taxon>
        <taxon>Actinomycetes</taxon>
        <taxon>Kitasatosporales</taxon>
        <taxon>Streptomycetaceae</taxon>
        <taxon>Streptomyces</taxon>
    </lineage>
</organism>
<feature type="transmembrane region" description="Helical" evidence="1">
    <location>
        <begin position="32"/>
        <end position="54"/>
    </location>
</feature>
<keyword evidence="1" id="KW-0472">Membrane</keyword>
<evidence type="ECO:0000313" key="2">
    <source>
        <dbReference type="EMBL" id="MFB9524830.1"/>
    </source>
</evidence>
<keyword evidence="1" id="KW-0812">Transmembrane</keyword>
<sequence>MSTHEEHTVRDLGPMERGTSQRVASRHRMWTVAWSALCVLAALWSGAWAVGAIAGDVDGWAFALAGLVLLAGALWARRSVVRNSPPRHL</sequence>
<gene>
    <name evidence="2" type="ORF">ACFFTU_33345</name>
</gene>
<comment type="caution">
    <text evidence="2">The sequence shown here is derived from an EMBL/GenBank/DDBJ whole genome shotgun (WGS) entry which is preliminary data.</text>
</comment>
<evidence type="ECO:0000313" key="3">
    <source>
        <dbReference type="Proteomes" id="UP001589718"/>
    </source>
</evidence>
<dbReference type="RefSeq" id="WP_345219568.1">
    <property type="nucleotide sequence ID" value="NZ_BAAAXE010000002.1"/>
</dbReference>
<name>A0ABV5PNN4_STRCM</name>
<keyword evidence="1" id="KW-1133">Transmembrane helix</keyword>
<accession>A0ABV5PNN4</accession>
<reference evidence="2 3" key="1">
    <citation type="submission" date="2024-09" db="EMBL/GenBank/DDBJ databases">
        <authorList>
            <person name="Sun Q."/>
            <person name="Mori K."/>
        </authorList>
    </citation>
    <scope>NUCLEOTIDE SEQUENCE [LARGE SCALE GENOMIC DNA]</scope>
    <source>
        <strain evidence="2 3">JCM 4362</strain>
    </source>
</reference>
<keyword evidence="3" id="KW-1185">Reference proteome</keyword>
<protein>
    <submittedName>
        <fullName evidence="2">Uncharacterized protein</fullName>
    </submittedName>
</protein>